<dbReference type="GO" id="GO:0005829">
    <property type="term" value="C:cytosol"/>
    <property type="evidence" value="ECO:0007669"/>
    <property type="project" value="TreeGrafter"/>
</dbReference>
<dbReference type="FunFam" id="1.10.240.10:FF:000001">
    <property type="entry name" value="Tyrosine--tRNA ligase"/>
    <property type="match status" value="1"/>
</dbReference>
<keyword evidence="7 14" id="KW-0067">ATP-binding</keyword>
<keyword evidence="10" id="KW-0496">Mitochondrion</keyword>
<dbReference type="InterPro" id="IPR001412">
    <property type="entry name" value="aa-tRNA-synth_I_CS"/>
</dbReference>
<evidence type="ECO:0000256" key="2">
    <source>
        <dbReference type="ARBA" id="ARBA00004173"/>
    </source>
</evidence>
<dbReference type="SUPFAM" id="SSF52374">
    <property type="entry name" value="Nucleotidylyl transferase"/>
    <property type="match status" value="1"/>
</dbReference>
<evidence type="ECO:0000256" key="6">
    <source>
        <dbReference type="ARBA" id="ARBA00022741"/>
    </source>
</evidence>
<evidence type="ECO:0000256" key="14">
    <source>
        <dbReference type="RuleBase" id="RU361234"/>
    </source>
</evidence>
<dbReference type="VEuPathDB" id="FungiDB:SPAR_P01720"/>
<reference evidence="15" key="2">
    <citation type="submission" date="2020-01" db="EMBL/GenBank/DDBJ databases">
        <title>Population-level Yeast Reference Genomes.</title>
        <authorList>
            <person name="Yue J.-X."/>
        </authorList>
    </citation>
    <scope>NUCLEOTIDE SEQUENCE</scope>
    <source>
        <strain evidence="15">CBS432</strain>
    </source>
</reference>
<protein>
    <recommendedName>
        <fullName evidence="4 14">Tyrosine--tRNA ligase</fullName>
        <ecNumber evidence="4 14">6.1.1.1</ecNumber>
    </recommendedName>
    <alternativeName>
        <fullName evidence="12 14">Tyrosyl-tRNA synthetase</fullName>
    </alternativeName>
</protein>
<evidence type="ECO:0000256" key="1">
    <source>
        <dbReference type="ARBA" id="ARBA00002025"/>
    </source>
</evidence>
<comment type="similarity">
    <text evidence="3 14">Belongs to the class-I aminoacyl-tRNA synthetase family.</text>
</comment>
<dbReference type="Gene3D" id="3.10.290.10">
    <property type="entry name" value="RNA-binding S4 domain"/>
    <property type="match status" value="1"/>
</dbReference>
<dbReference type="PRINTS" id="PR01040">
    <property type="entry name" value="TRNASYNTHTYR"/>
</dbReference>
<dbReference type="KEGG" id="spao:SPAR_P01720"/>
<evidence type="ECO:0000256" key="10">
    <source>
        <dbReference type="ARBA" id="ARBA00023128"/>
    </source>
</evidence>
<dbReference type="GO" id="GO:0004831">
    <property type="term" value="F:tyrosine-tRNA ligase activity"/>
    <property type="evidence" value="ECO:0007669"/>
    <property type="project" value="UniProtKB-EC"/>
</dbReference>
<dbReference type="EC" id="6.1.1.1" evidence="4 14"/>
<dbReference type="GO" id="GO:0005524">
    <property type="term" value="F:ATP binding"/>
    <property type="evidence" value="ECO:0007669"/>
    <property type="project" value="UniProtKB-KW"/>
</dbReference>
<name>A0A8B8V0X6_SACPA</name>
<comment type="function">
    <text evidence="1">Catalyzes the attachment of tyrosine to tRNA(Tyr) in a two-step reaction: tyrosine is first activated by ATP to form Tyr-AMP and then transferred to the acceptor end of tRNA(Tyr).</text>
</comment>
<dbReference type="InterPro" id="IPR036986">
    <property type="entry name" value="S4_RNA-bd_sf"/>
</dbReference>
<evidence type="ECO:0000256" key="3">
    <source>
        <dbReference type="ARBA" id="ARBA00005594"/>
    </source>
</evidence>
<keyword evidence="6 14" id="KW-0547">Nucleotide-binding</keyword>
<keyword evidence="5 14" id="KW-0436">Ligase</keyword>
<dbReference type="Pfam" id="PF00579">
    <property type="entry name" value="tRNA-synt_1b"/>
    <property type="match status" value="1"/>
</dbReference>
<keyword evidence="8 14" id="KW-0648">Protein biosynthesis</keyword>
<comment type="subcellular location">
    <subcellularLocation>
        <location evidence="2">Mitochondrion</location>
    </subcellularLocation>
</comment>
<evidence type="ECO:0000256" key="8">
    <source>
        <dbReference type="ARBA" id="ARBA00022917"/>
    </source>
</evidence>
<dbReference type="Gene3D" id="1.10.240.10">
    <property type="entry name" value="Tyrosyl-Transfer RNA Synthetase"/>
    <property type="match status" value="1"/>
</dbReference>
<dbReference type="InterPro" id="IPR014729">
    <property type="entry name" value="Rossmann-like_a/b/a_fold"/>
</dbReference>
<reference evidence="15" key="3">
    <citation type="submission" date="2025-07" db="EMBL/GenBank/DDBJ databases">
        <authorList>
            <consortium name="NCBI Genome Project"/>
        </authorList>
    </citation>
    <scope>NUCLEOTIDE SEQUENCE</scope>
    <source>
        <strain evidence="15">CBS432</strain>
    </source>
</reference>
<dbReference type="GO" id="GO:0005739">
    <property type="term" value="C:mitochondrion"/>
    <property type="evidence" value="ECO:0007669"/>
    <property type="project" value="UniProtKB-SubCell"/>
</dbReference>
<reference evidence="15" key="4">
    <citation type="submission" date="2025-08" db="UniProtKB">
        <authorList>
            <consortium name="RefSeq"/>
        </authorList>
    </citation>
    <scope>IDENTIFICATION</scope>
    <source>
        <strain evidence="15">CBS432</strain>
    </source>
</reference>
<dbReference type="PANTHER" id="PTHR11766:SF0">
    <property type="entry name" value="TYROSINE--TRNA LIGASE, MITOCHONDRIAL"/>
    <property type="match status" value="1"/>
</dbReference>
<dbReference type="RefSeq" id="XP_033769669.1">
    <property type="nucleotide sequence ID" value="XM_033913778.1"/>
</dbReference>
<keyword evidence="11 14" id="KW-0030">Aminoacyl-tRNA synthetase</keyword>
<dbReference type="FunFam" id="3.40.50.620:FF:000158">
    <property type="entry name" value="Tyrosine--tRNA ligase"/>
    <property type="match status" value="1"/>
</dbReference>
<proteinExistence type="inferred from homology"/>
<dbReference type="AlphaFoldDB" id="A0A8B8V0X6"/>
<dbReference type="CDD" id="cd00805">
    <property type="entry name" value="TyrRS_core"/>
    <property type="match status" value="1"/>
</dbReference>
<dbReference type="GeneID" id="54634114"/>
<dbReference type="OrthoDB" id="337870at2759"/>
<dbReference type="InterPro" id="IPR002305">
    <property type="entry name" value="aa-tRNA-synth_Ic"/>
</dbReference>
<dbReference type="InterPro" id="IPR002307">
    <property type="entry name" value="Tyr-tRNA-ligase"/>
</dbReference>
<reference evidence="15" key="1">
    <citation type="journal article" date="2017" name="Nat. Genet.">
        <title>Contrasting evolutionary genome dynamics between domesticated and wild yeasts.</title>
        <authorList>
            <person name="Yue J.X."/>
            <person name="Li J."/>
            <person name="Aigrain L."/>
            <person name="Hallin J."/>
            <person name="Persson K."/>
            <person name="Oliver K."/>
            <person name="Bergstrom A."/>
            <person name="Coupland P."/>
            <person name="Warringer J."/>
            <person name="Lagomarsino M.C."/>
            <person name="Fischer G."/>
            <person name="Durbin R."/>
            <person name="Liti G."/>
        </authorList>
    </citation>
    <scope>NUCLEOTIDE SEQUENCE</scope>
    <source>
        <strain evidence="15">CBS432</strain>
    </source>
</reference>
<comment type="catalytic activity">
    <reaction evidence="13 14">
        <text>tRNA(Tyr) + L-tyrosine + ATP = L-tyrosyl-tRNA(Tyr) + AMP + diphosphate + H(+)</text>
        <dbReference type="Rhea" id="RHEA:10220"/>
        <dbReference type="Rhea" id="RHEA-COMP:9706"/>
        <dbReference type="Rhea" id="RHEA-COMP:9707"/>
        <dbReference type="ChEBI" id="CHEBI:15378"/>
        <dbReference type="ChEBI" id="CHEBI:30616"/>
        <dbReference type="ChEBI" id="CHEBI:33019"/>
        <dbReference type="ChEBI" id="CHEBI:58315"/>
        <dbReference type="ChEBI" id="CHEBI:78442"/>
        <dbReference type="ChEBI" id="CHEBI:78536"/>
        <dbReference type="ChEBI" id="CHEBI:456215"/>
        <dbReference type="EC" id="6.1.1.1"/>
    </reaction>
</comment>
<dbReference type="PANTHER" id="PTHR11766">
    <property type="entry name" value="TYROSYL-TRNA SYNTHETASE"/>
    <property type="match status" value="1"/>
</dbReference>
<dbReference type="NCBIfam" id="TIGR00234">
    <property type="entry name" value="tyrS"/>
    <property type="match status" value="1"/>
</dbReference>
<evidence type="ECO:0000256" key="4">
    <source>
        <dbReference type="ARBA" id="ARBA00013160"/>
    </source>
</evidence>
<evidence type="ECO:0000256" key="9">
    <source>
        <dbReference type="ARBA" id="ARBA00022946"/>
    </source>
</evidence>
<evidence type="ECO:0000256" key="12">
    <source>
        <dbReference type="ARBA" id="ARBA00033323"/>
    </source>
</evidence>
<evidence type="ECO:0000256" key="5">
    <source>
        <dbReference type="ARBA" id="ARBA00022598"/>
    </source>
</evidence>
<evidence type="ECO:0000313" key="15">
    <source>
        <dbReference type="RefSeq" id="XP_033769669.1"/>
    </source>
</evidence>
<dbReference type="Gene3D" id="3.40.50.620">
    <property type="entry name" value="HUPs"/>
    <property type="match status" value="1"/>
</dbReference>
<organism evidence="15">
    <name type="scientific">Saccharomyces paradoxus</name>
    <name type="common">Yeast</name>
    <name type="synonym">Saccharomyces douglasii</name>
    <dbReference type="NCBI Taxonomy" id="27291"/>
    <lineage>
        <taxon>Eukaryota</taxon>
        <taxon>Fungi</taxon>
        <taxon>Dikarya</taxon>
        <taxon>Ascomycota</taxon>
        <taxon>Saccharomycotina</taxon>
        <taxon>Saccharomycetes</taxon>
        <taxon>Saccharomycetales</taxon>
        <taxon>Saccharomycetaceae</taxon>
        <taxon>Saccharomyces</taxon>
    </lineage>
</organism>
<dbReference type="SUPFAM" id="SSF55174">
    <property type="entry name" value="Alpha-L RNA-binding motif"/>
    <property type="match status" value="1"/>
</dbReference>
<gene>
    <name evidence="15" type="primary">MSY1</name>
    <name evidence="15" type="ORF">SPAR_P01720</name>
</gene>
<sequence>MLELRSCSYLVNSSKRHMPLVTYYRLNAIKWPKSRFYSHTASPSKVQGTLDSRNGNILDELKQRGLVCQVSQPEGVLRTKLNSDDKIKLYCGVDPTAQSLHLGNLVPLMVLLHFYAQGHDIVTVIGGATGKVGDPSGRKIERDVMENDIRQNNIISISQQLQRFFKNGLEYYRNRCALTEDVPSGKYTPKNNFNWWKDIKMLDFLADFGRHIRVQSMLARDSVSSRLQTKNSLGFNEFTYQILQAYDFYHLYKEENVTIQVGGNDQWGNITAGIDLINRTQPIQKKGLPFGVTVPLLTTATGEKFGKSAGNAVFIDPSINTAYDVYQFFYNTLDADVPKFLKIFTFLDSSEIKTIAESHAKSPNLRHGQSLLAKEVTDMLYGVGSGSDSEALSNVIFGRYDGTLSATKLIDLCKKARILQHADREDNLIKLICKLVDCSVSEARRKLSQGSVYLHHSRTKVNENISNLAPFLIDDRVLILRIGKQKCFIIEMR</sequence>
<evidence type="ECO:0000256" key="7">
    <source>
        <dbReference type="ARBA" id="ARBA00022840"/>
    </source>
</evidence>
<dbReference type="GO" id="GO:0003723">
    <property type="term" value="F:RNA binding"/>
    <property type="evidence" value="ECO:0007669"/>
    <property type="project" value="InterPro"/>
</dbReference>
<dbReference type="GO" id="GO:0006437">
    <property type="term" value="P:tyrosyl-tRNA aminoacylation"/>
    <property type="evidence" value="ECO:0007669"/>
    <property type="project" value="InterPro"/>
</dbReference>
<dbReference type="InterPro" id="IPR024088">
    <property type="entry name" value="Tyr-tRNA-ligase_bac-type"/>
</dbReference>
<evidence type="ECO:0000256" key="13">
    <source>
        <dbReference type="ARBA" id="ARBA00048248"/>
    </source>
</evidence>
<keyword evidence="9" id="KW-0809">Transit peptide</keyword>
<accession>A0A8B8V0X6</accession>
<dbReference type="PROSITE" id="PS00178">
    <property type="entry name" value="AA_TRNA_LIGASE_I"/>
    <property type="match status" value="1"/>
</dbReference>
<evidence type="ECO:0000256" key="11">
    <source>
        <dbReference type="ARBA" id="ARBA00023146"/>
    </source>
</evidence>